<dbReference type="PANTHER" id="PTHR48094:SF12">
    <property type="entry name" value="PARKINSON DISEASE PROTEIN 7 HOMOLOG"/>
    <property type="match status" value="1"/>
</dbReference>
<accession>A0ABZ0RXU2</accession>
<name>A0ABZ0RXU2_9BACI</name>
<dbReference type="InterPro" id="IPR050325">
    <property type="entry name" value="Prot/Nucl_acid_deglycase"/>
</dbReference>
<sequence length="181" mass="20276">MTKKTAILLYPDFSEYELTTALSILMQGRKPVSFIGLTKEPIRGESGLTCLPDLTIDEVDFEQYDSLLLSGCMYIDKIIDISEYTSFIENISAQRDFIIAAISSSPYLLAKAGVLKGKKYTVGLAEKLRKESPYFEEENYVSELVVTDGNLITAWGSAFITFGAQFGKALKLDFEKSWYRG</sequence>
<dbReference type="Pfam" id="PF01965">
    <property type="entry name" value="DJ-1_PfpI"/>
    <property type="match status" value="1"/>
</dbReference>
<evidence type="ECO:0000313" key="2">
    <source>
        <dbReference type="EMBL" id="WPK13048.1"/>
    </source>
</evidence>
<dbReference type="InterPro" id="IPR029062">
    <property type="entry name" value="Class_I_gatase-like"/>
</dbReference>
<dbReference type="RefSeq" id="WP_319837658.1">
    <property type="nucleotide sequence ID" value="NZ_CP137624.1"/>
</dbReference>
<dbReference type="SUPFAM" id="SSF52317">
    <property type="entry name" value="Class I glutamine amidotransferase-like"/>
    <property type="match status" value="1"/>
</dbReference>
<feature type="domain" description="DJ-1/PfpI" evidence="1">
    <location>
        <begin position="3"/>
        <end position="164"/>
    </location>
</feature>
<dbReference type="Proteomes" id="UP001322664">
    <property type="component" value="Chromosome"/>
</dbReference>
<dbReference type="PANTHER" id="PTHR48094">
    <property type="entry name" value="PROTEIN/NUCLEIC ACID DEGLYCASE DJ-1-RELATED"/>
    <property type="match status" value="1"/>
</dbReference>
<keyword evidence="3" id="KW-1185">Reference proteome</keyword>
<protein>
    <submittedName>
        <fullName evidence="2">DJ-1/PfpI family protein</fullName>
    </submittedName>
</protein>
<organism evidence="2 3">
    <name type="scientific">Lysinibacillus louembei</name>
    <dbReference type="NCBI Taxonomy" id="1470088"/>
    <lineage>
        <taxon>Bacteria</taxon>
        <taxon>Bacillati</taxon>
        <taxon>Bacillota</taxon>
        <taxon>Bacilli</taxon>
        <taxon>Bacillales</taxon>
        <taxon>Bacillaceae</taxon>
        <taxon>Lysinibacillus</taxon>
    </lineage>
</organism>
<dbReference type="Gene3D" id="3.40.50.880">
    <property type="match status" value="1"/>
</dbReference>
<evidence type="ECO:0000259" key="1">
    <source>
        <dbReference type="Pfam" id="PF01965"/>
    </source>
</evidence>
<dbReference type="EMBL" id="CP137624">
    <property type="protein sequence ID" value="WPK13048.1"/>
    <property type="molecule type" value="Genomic_DNA"/>
</dbReference>
<dbReference type="InterPro" id="IPR002818">
    <property type="entry name" value="DJ-1/PfpI"/>
</dbReference>
<proteinExistence type="predicted"/>
<evidence type="ECO:0000313" key="3">
    <source>
        <dbReference type="Proteomes" id="UP001322664"/>
    </source>
</evidence>
<gene>
    <name evidence="2" type="ORF">R6U77_05015</name>
</gene>
<reference evidence="2 3" key="1">
    <citation type="submission" date="2023-09" db="EMBL/GenBank/DDBJ databases">
        <authorList>
            <person name="Page C.A."/>
            <person name="Perez-Diaz I.M."/>
        </authorList>
    </citation>
    <scope>NUCLEOTIDE SEQUENCE [LARGE SCALE GENOMIC DNA]</scope>
    <source>
        <strain evidence="2 3">Ll15</strain>
    </source>
</reference>